<evidence type="ECO:0000256" key="1">
    <source>
        <dbReference type="SAM" id="SignalP"/>
    </source>
</evidence>
<proteinExistence type="predicted"/>
<protein>
    <submittedName>
        <fullName evidence="2">Uncharacterized protein</fullName>
    </submittedName>
</protein>
<organism evidence="2 3">
    <name type="scientific">Clytia hemisphaerica</name>
    <dbReference type="NCBI Taxonomy" id="252671"/>
    <lineage>
        <taxon>Eukaryota</taxon>
        <taxon>Metazoa</taxon>
        <taxon>Cnidaria</taxon>
        <taxon>Hydrozoa</taxon>
        <taxon>Hydroidolina</taxon>
        <taxon>Leptothecata</taxon>
        <taxon>Obeliida</taxon>
        <taxon>Clytiidae</taxon>
        <taxon>Clytia</taxon>
    </lineage>
</organism>
<feature type="chain" id="PRO_5029863178" evidence="1">
    <location>
        <begin position="25"/>
        <end position="207"/>
    </location>
</feature>
<dbReference type="Proteomes" id="UP000594262">
    <property type="component" value="Unplaced"/>
</dbReference>
<sequence>MFSFYCFVFIFGLILFLDLSTVGCESEILGIPPNNHGKEALILIDDAGLNLTMGNLLTKIPLLSPEFVISVNIRIHTSIINTGTMACNIIHLTTGANILEYGSRSPFIGVIENSLKLFVEQGINGADRTGMTIPKILSINKTYHVEVHQRYTSNGNYRYFVKLDGTEVASLVNTDARQFYDIKVYASNPWNAACPVHASNFQITNFL</sequence>
<keyword evidence="3" id="KW-1185">Reference proteome</keyword>
<accession>A0A7M5WSB3</accession>
<reference evidence="2" key="1">
    <citation type="submission" date="2021-01" db="UniProtKB">
        <authorList>
            <consortium name="EnsemblMetazoa"/>
        </authorList>
    </citation>
    <scope>IDENTIFICATION</scope>
</reference>
<evidence type="ECO:0000313" key="3">
    <source>
        <dbReference type="Proteomes" id="UP000594262"/>
    </source>
</evidence>
<dbReference type="EnsemblMetazoa" id="CLYHEMT009573.1">
    <property type="protein sequence ID" value="CLYHEMP009573.1"/>
    <property type="gene ID" value="CLYHEMG009573"/>
</dbReference>
<dbReference type="AlphaFoldDB" id="A0A7M5WSB3"/>
<name>A0A7M5WSB3_9CNID</name>
<evidence type="ECO:0000313" key="2">
    <source>
        <dbReference type="EnsemblMetazoa" id="CLYHEMP009573.1"/>
    </source>
</evidence>
<feature type="signal peptide" evidence="1">
    <location>
        <begin position="1"/>
        <end position="24"/>
    </location>
</feature>
<keyword evidence="1" id="KW-0732">Signal</keyword>
<dbReference type="GeneID" id="136819053"/>
<dbReference type="RefSeq" id="XP_066931320.1">
    <property type="nucleotide sequence ID" value="XM_067075219.1"/>
</dbReference>